<organism evidence="1 2">
    <name type="scientific">Pleuronectes platessa</name>
    <name type="common">European plaice</name>
    <dbReference type="NCBI Taxonomy" id="8262"/>
    <lineage>
        <taxon>Eukaryota</taxon>
        <taxon>Metazoa</taxon>
        <taxon>Chordata</taxon>
        <taxon>Craniata</taxon>
        <taxon>Vertebrata</taxon>
        <taxon>Euteleostomi</taxon>
        <taxon>Actinopterygii</taxon>
        <taxon>Neopterygii</taxon>
        <taxon>Teleostei</taxon>
        <taxon>Neoteleostei</taxon>
        <taxon>Acanthomorphata</taxon>
        <taxon>Carangaria</taxon>
        <taxon>Pleuronectiformes</taxon>
        <taxon>Pleuronectoidei</taxon>
        <taxon>Pleuronectidae</taxon>
        <taxon>Pleuronectes</taxon>
    </lineage>
</organism>
<dbReference type="Proteomes" id="UP001153269">
    <property type="component" value="Unassembled WGS sequence"/>
</dbReference>
<protein>
    <submittedName>
        <fullName evidence="1">Uncharacterized protein</fullName>
    </submittedName>
</protein>
<name>A0A9N7UVE1_PLEPL</name>
<accession>A0A9N7UVE1</accession>
<sequence>MMQLKSGDAAYYHSAEYCRNYTSPPTVTYGHCSHYLPRLPGESSLDLYHEAASVFTLSSVKLRASGQNR</sequence>
<reference evidence="1" key="1">
    <citation type="submission" date="2020-03" db="EMBL/GenBank/DDBJ databases">
        <authorList>
            <person name="Weist P."/>
        </authorList>
    </citation>
    <scope>NUCLEOTIDE SEQUENCE</scope>
</reference>
<dbReference type="AlphaFoldDB" id="A0A9N7UVE1"/>
<comment type="caution">
    <text evidence="1">The sequence shown here is derived from an EMBL/GenBank/DDBJ whole genome shotgun (WGS) entry which is preliminary data.</text>
</comment>
<dbReference type="EMBL" id="CADEAL010001969">
    <property type="protein sequence ID" value="CAB1437011.1"/>
    <property type="molecule type" value="Genomic_DNA"/>
</dbReference>
<gene>
    <name evidence="1" type="ORF">PLEPLA_LOCUS25044</name>
</gene>
<evidence type="ECO:0000313" key="1">
    <source>
        <dbReference type="EMBL" id="CAB1437011.1"/>
    </source>
</evidence>
<proteinExistence type="predicted"/>
<keyword evidence="2" id="KW-1185">Reference proteome</keyword>
<evidence type="ECO:0000313" key="2">
    <source>
        <dbReference type="Proteomes" id="UP001153269"/>
    </source>
</evidence>